<dbReference type="KEGG" id="emo:DM558_04640"/>
<dbReference type="NCBIfam" id="NF009466">
    <property type="entry name" value="PRK12826.1-2"/>
    <property type="match status" value="1"/>
</dbReference>
<dbReference type="Pfam" id="PF13561">
    <property type="entry name" value="adh_short_C2"/>
    <property type="match status" value="1"/>
</dbReference>
<evidence type="ECO:0000256" key="3">
    <source>
        <dbReference type="ARBA" id="ARBA00042907"/>
    </source>
</evidence>
<protein>
    <recommendedName>
        <fullName evidence="7">2,3-dihydroxy-2,3-dihydro-p-cumate dehydrogenase</fullName>
        <ecNumber evidence="6">1.3.1.58</ecNumber>
    </recommendedName>
    <alternativeName>
        <fullName evidence="3">Biphenyl-2,3-dihydro-2,3-diol dehydrogenase</fullName>
    </alternativeName>
</protein>
<dbReference type="EMBL" id="CP029822">
    <property type="protein sequence ID" value="AZS50105.1"/>
    <property type="molecule type" value="Genomic_DNA"/>
</dbReference>
<dbReference type="Gene3D" id="3.40.50.720">
    <property type="entry name" value="NAD(P)-binding Rossmann-like Domain"/>
    <property type="match status" value="1"/>
</dbReference>
<comment type="similarity">
    <text evidence="1">Belongs to the short-chain dehydrogenases/reductases (SDR) family.</text>
</comment>
<dbReference type="Proteomes" id="UP000273143">
    <property type="component" value="Chromosome"/>
</dbReference>
<comment type="pathway">
    <text evidence="5">Aromatic compound metabolism; p-cumate degradation; acetaldehyde and pyruvate from p-cumate: step 2/7.</text>
</comment>
<evidence type="ECO:0000313" key="9">
    <source>
        <dbReference type="Proteomes" id="UP000273143"/>
    </source>
</evidence>
<evidence type="ECO:0000256" key="4">
    <source>
        <dbReference type="ARBA" id="ARBA00050226"/>
    </source>
</evidence>
<dbReference type="PANTHER" id="PTHR42879:SF2">
    <property type="entry name" value="3-OXOACYL-[ACYL-CARRIER-PROTEIN] REDUCTASE FABG"/>
    <property type="match status" value="1"/>
</dbReference>
<evidence type="ECO:0000256" key="7">
    <source>
        <dbReference type="ARBA" id="ARBA00073443"/>
    </source>
</evidence>
<dbReference type="SUPFAM" id="SSF51735">
    <property type="entry name" value="NAD(P)-binding Rossmann-fold domains"/>
    <property type="match status" value="1"/>
</dbReference>
<comment type="catalytic activity">
    <reaction evidence="4">
        <text>(2R,3S)-2,3-dihydroxy-2,3-dihydro-p-cumate + NAD(+) = 2,3-dihydroxy-p-cumate + NADH + H(+)</text>
        <dbReference type="Rhea" id="RHEA:23772"/>
        <dbReference type="ChEBI" id="CHEBI:15378"/>
        <dbReference type="ChEBI" id="CHEBI:36647"/>
        <dbReference type="ChEBI" id="CHEBI:57540"/>
        <dbReference type="ChEBI" id="CHEBI:57945"/>
        <dbReference type="ChEBI" id="CHEBI:58420"/>
        <dbReference type="EC" id="1.3.1.58"/>
    </reaction>
</comment>
<accession>A0A3Q9JI67</accession>
<gene>
    <name evidence="8" type="ORF">DM558_04640</name>
</gene>
<dbReference type="InterPro" id="IPR050259">
    <property type="entry name" value="SDR"/>
</dbReference>
<dbReference type="AlphaFoldDB" id="A0A3Q9JI67"/>
<keyword evidence="9" id="KW-1185">Reference proteome</keyword>
<keyword evidence="2" id="KW-0560">Oxidoreductase</keyword>
<organism evidence="8 9">
    <name type="scientific">Entomomonas moraniae</name>
    <dbReference type="NCBI Taxonomy" id="2213226"/>
    <lineage>
        <taxon>Bacteria</taxon>
        <taxon>Pseudomonadati</taxon>
        <taxon>Pseudomonadota</taxon>
        <taxon>Gammaproteobacteria</taxon>
        <taxon>Pseudomonadales</taxon>
        <taxon>Pseudomonadaceae</taxon>
        <taxon>Entomomonas</taxon>
    </lineage>
</organism>
<dbReference type="PANTHER" id="PTHR42879">
    <property type="entry name" value="3-OXOACYL-(ACYL-CARRIER-PROTEIN) REDUCTASE"/>
    <property type="match status" value="1"/>
</dbReference>
<name>A0A3Q9JI67_9GAMM</name>
<dbReference type="PRINTS" id="PR00081">
    <property type="entry name" value="GDHRDH"/>
</dbReference>
<evidence type="ECO:0000256" key="5">
    <source>
        <dbReference type="ARBA" id="ARBA00060518"/>
    </source>
</evidence>
<dbReference type="FunFam" id="3.40.50.720:FF:000173">
    <property type="entry name" value="3-oxoacyl-[acyl-carrier protein] reductase"/>
    <property type="match status" value="1"/>
</dbReference>
<proteinExistence type="inferred from homology"/>
<dbReference type="RefSeq" id="WP_127162249.1">
    <property type="nucleotide sequence ID" value="NZ_CP029822.1"/>
</dbReference>
<dbReference type="PRINTS" id="PR00080">
    <property type="entry name" value="SDRFAMILY"/>
</dbReference>
<dbReference type="GO" id="GO:0018511">
    <property type="term" value="F:2,3-dihydroxy-2,3-dihydro-p-cumate dehydrogenase activity"/>
    <property type="evidence" value="ECO:0007669"/>
    <property type="project" value="UniProtKB-EC"/>
</dbReference>
<evidence type="ECO:0000313" key="8">
    <source>
        <dbReference type="EMBL" id="AZS50105.1"/>
    </source>
</evidence>
<evidence type="ECO:0000256" key="2">
    <source>
        <dbReference type="ARBA" id="ARBA00023002"/>
    </source>
</evidence>
<evidence type="ECO:0000256" key="1">
    <source>
        <dbReference type="ARBA" id="ARBA00006484"/>
    </source>
</evidence>
<dbReference type="InterPro" id="IPR002347">
    <property type="entry name" value="SDR_fam"/>
</dbReference>
<reference evidence="9" key="1">
    <citation type="submission" date="2018-06" db="EMBL/GenBank/DDBJ databases">
        <title>Complete genome of Pseudomonas insecticola strain QZS01.</title>
        <authorList>
            <person name="Wang J."/>
            <person name="Su Q."/>
        </authorList>
    </citation>
    <scope>NUCLEOTIDE SEQUENCE [LARGE SCALE GENOMIC DNA]</scope>
    <source>
        <strain evidence="9">QZS01</strain>
    </source>
</reference>
<evidence type="ECO:0000256" key="6">
    <source>
        <dbReference type="ARBA" id="ARBA00066455"/>
    </source>
</evidence>
<dbReference type="EC" id="1.3.1.58" evidence="6"/>
<sequence length="245" mass="26695">MKSKKMVLVTAGSRGIGAAIVRVLSKHYNIVFTYRTNKEQAELLAKSLTNNNTFCVCYPCDVTKTSEVKSFCEMLLDKHGTPYALINNAGISVNNLQINMTIAEWQTVIETNLNATFYFNHYLLNPMIIDGDGCIINISSISGLRGNIGQTSYSASKAAQIGMTKSLAKEVAMFNVRVNSIAPGLVETEMTAELPKKVLDQLIKSTPLRKIGQPDDVAKMVEYLLGEGGNFITGQTMVIDGGLSI</sequence>
<dbReference type="InterPro" id="IPR036291">
    <property type="entry name" value="NAD(P)-bd_dom_sf"/>
</dbReference>